<feature type="transmembrane region" description="Helical" evidence="1">
    <location>
        <begin position="72"/>
        <end position="88"/>
    </location>
</feature>
<feature type="transmembrane region" description="Helical" evidence="1">
    <location>
        <begin position="100"/>
        <end position="116"/>
    </location>
</feature>
<organism evidence="2 3">
    <name type="scientific">Caballeronia sordidicola</name>
    <name type="common">Burkholderia sordidicola</name>
    <dbReference type="NCBI Taxonomy" id="196367"/>
    <lineage>
        <taxon>Bacteria</taxon>
        <taxon>Pseudomonadati</taxon>
        <taxon>Pseudomonadota</taxon>
        <taxon>Betaproteobacteria</taxon>
        <taxon>Burkholderiales</taxon>
        <taxon>Burkholderiaceae</taxon>
        <taxon>Caballeronia</taxon>
    </lineage>
</organism>
<dbReference type="AlphaFoldDB" id="A0A242MWZ1"/>
<feature type="transmembrane region" description="Helical" evidence="1">
    <location>
        <begin position="376"/>
        <end position="397"/>
    </location>
</feature>
<feature type="transmembrane region" description="Helical" evidence="1">
    <location>
        <begin position="233"/>
        <end position="252"/>
    </location>
</feature>
<name>A0A242MWZ1_CABSO</name>
<keyword evidence="1" id="KW-0812">Transmembrane</keyword>
<evidence type="ECO:0000256" key="1">
    <source>
        <dbReference type="SAM" id="Phobius"/>
    </source>
</evidence>
<feature type="transmembrane region" description="Helical" evidence="1">
    <location>
        <begin position="49"/>
        <end position="65"/>
    </location>
</feature>
<feature type="transmembrane region" description="Helical" evidence="1">
    <location>
        <begin position="200"/>
        <end position="221"/>
    </location>
</feature>
<feature type="transmembrane region" description="Helical" evidence="1">
    <location>
        <begin position="123"/>
        <end position="145"/>
    </location>
</feature>
<keyword evidence="1" id="KW-0472">Membrane</keyword>
<gene>
    <name evidence="2" type="ORF">PAMC26510_12455</name>
</gene>
<sequence length="425" mass="47731">MTALASLPARSSTRGRLTLGTIGVWAAALSYVAFFISDTMLALNDDRSQMVKIFAFVVLLIAIVLRPQFHRWILLLGPVLFVLLLGLLRSFNGDAGLEEFLRFFFPIVITIALYAYRDRLQTLVSVLLIVVISNDLFQCYFYIAYLTGMPLLIPVRIDSGLFLRAQGWMGFFSEFSFINLCAFMLCRWQSPTETSKVRSWVFLLFGLLGFSFKLFAPLLFYPLIVRKGTPRTWLAIAAMVGAGIFLVGNGYLDGLIDVAASKISFYVTAGNSARAESYRVMFESLSKGNLIGEGLGSFGGPASVKYGSPLYSEYHFNWFKLGDILKTTDTFYPHLFVEIGFLGAAAWLLFVLLYGQGAKRDAPWIFMVVTFCFDNLFSMSFLSPSYVFSALLVLYVLSRRGSPFDNGTSPRLTRLLRTRLRFRNA</sequence>
<dbReference type="EMBL" id="NBTY01000066">
    <property type="protein sequence ID" value="OTP75947.1"/>
    <property type="molecule type" value="Genomic_DNA"/>
</dbReference>
<keyword evidence="1" id="KW-1133">Transmembrane helix</keyword>
<dbReference type="RefSeq" id="WP_179196373.1">
    <property type="nucleotide sequence ID" value="NZ_NBTY01000066.1"/>
</dbReference>
<accession>A0A242MWZ1</accession>
<dbReference type="Proteomes" id="UP000194546">
    <property type="component" value="Unassembled WGS sequence"/>
</dbReference>
<reference evidence="2 3" key="1">
    <citation type="submission" date="2017-03" db="EMBL/GenBank/DDBJ databases">
        <title>Genome analysis of strain PAMC 26510.</title>
        <authorList>
            <person name="Oh H.-M."/>
            <person name="Yang J.-A."/>
        </authorList>
    </citation>
    <scope>NUCLEOTIDE SEQUENCE [LARGE SCALE GENOMIC DNA]</scope>
    <source>
        <strain evidence="2 3">PAMC 26510</strain>
    </source>
</reference>
<comment type="caution">
    <text evidence="2">The sequence shown here is derived from an EMBL/GenBank/DDBJ whole genome shotgun (WGS) entry which is preliminary data.</text>
</comment>
<feature type="transmembrane region" description="Helical" evidence="1">
    <location>
        <begin position="335"/>
        <end position="356"/>
    </location>
</feature>
<feature type="transmembrane region" description="Helical" evidence="1">
    <location>
        <begin position="17"/>
        <end position="37"/>
    </location>
</feature>
<evidence type="ECO:0000313" key="3">
    <source>
        <dbReference type="Proteomes" id="UP000194546"/>
    </source>
</evidence>
<evidence type="ECO:0000313" key="2">
    <source>
        <dbReference type="EMBL" id="OTP75947.1"/>
    </source>
</evidence>
<feature type="transmembrane region" description="Helical" evidence="1">
    <location>
        <begin position="165"/>
        <end position="188"/>
    </location>
</feature>
<protein>
    <recommendedName>
        <fullName evidence="4">O-antigen ligase-like membrane protein</fullName>
    </recommendedName>
</protein>
<evidence type="ECO:0008006" key="4">
    <source>
        <dbReference type="Google" id="ProtNLM"/>
    </source>
</evidence>
<proteinExistence type="predicted"/>